<sequence>MLNQKHFFWAFFDYTYWTSESVLAGILFKKPEKDRKIIGPIPSHYQKLHLLLVYHQQKY</sequence>
<comment type="caution">
    <text evidence="1">The sequence shown here is derived from an EMBL/GenBank/DDBJ whole genome shotgun (WGS) entry which is preliminary data.</text>
</comment>
<dbReference type="Proteomes" id="UP000276133">
    <property type="component" value="Unassembled WGS sequence"/>
</dbReference>
<name>A0A3M7Q978_BRAPC</name>
<dbReference type="EMBL" id="REGN01006959">
    <property type="protein sequence ID" value="RNA07714.1"/>
    <property type="molecule type" value="Genomic_DNA"/>
</dbReference>
<protein>
    <submittedName>
        <fullName evidence="1">Uncharacterized protein</fullName>
    </submittedName>
</protein>
<proteinExistence type="predicted"/>
<reference evidence="1 2" key="1">
    <citation type="journal article" date="2018" name="Sci. Rep.">
        <title>Genomic signatures of local adaptation to the degree of environmental predictability in rotifers.</title>
        <authorList>
            <person name="Franch-Gras L."/>
            <person name="Hahn C."/>
            <person name="Garcia-Roger E.M."/>
            <person name="Carmona M.J."/>
            <person name="Serra M."/>
            <person name="Gomez A."/>
        </authorList>
    </citation>
    <scope>NUCLEOTIDE SEQUENCE [LARGE SCALE GENOMIC DNA]</scope>
    <source>
        <strain evidence="1">HYR1</strain>
    </source>
</reference>
<evidence type="ECO:0000313" key="2">
    <source>
        <dbReference type="Proteomes" id="UP000276133"/>
    </source>
</evidence>
<keyword evidence="2" id="KW-1185">Reference proteome</keyword>
<dbReference type="AlphaFoldDB" id="A0A3M7Q978"/>
<evidence type="ECO:0000313" key="1">
    <source>
        <dbReference type="EMBL" id="RNA07714.1"/>
    </source>
</evidence>
<organism evidence="1 2">
    <name type="scientific">Brachionus plicatilis</name>
    <name type="common">Marine rotifer</name>
    <name type="synonym">Brachionus muelleri</name>
    <dbReference type="NCBI Taxonomy" id="10195"/>
    <lineage>
        <taxon>Eukaryota</taxon>
        <taxon>Metazoa</taxon>
        <taxon>Spiralia</taxon>
        <taxon>Gnathifera</taxon>
        <taxon>Rotifera</taxon>
        <taxon>Eurotatoria</taxon>
        <taxon>Monogononta</taxon>
        <taxon>Pseudotrocha</taxon>
        <taxon>Ploima</taxon>
        <taxon>Brachionidae</taxon>
        <taxon>Brachionus</taxon>
    </lineage>
</organism>
<gene>
    <name evidence="1" type="ORF">BpHYR1_013352</name>
</gene>
<accession>A0A3M7Q978</accession>